<dbReference type="EMBL" id="CACRSR010000013">
    <property type="protein sequence ID" value="VYT08120.1"/>
    <property type="molecule type" value="Genomic_DNA"/>
</dbReference>
<keyword evidence="1" id="KW-0472">Membrane</keyword>
<reference evidence="2" key="1">
    <citation type="submission" date="2019-11" db="EMBL/GenBank/DDBJ databases">
        <authorList>
            <person name="Feng L."/>
        </authorList>
    </citation>
    <scope>NUCLEOTIDE SEQUENCE</scope>
    <source>
        <strain evidence="2">BAdolescentisLFYP80</strain>
    </source>
</reference>
<name>A0A6N2TQL6_BIFAD</name>
<organism evidence="2">
    <name type="scientific">Bifidobacterium adolescentis</name>
    <dbReference type="NCBI Taxonomy" id="1680"/>
    <lineage>
        <taxon>Bacteria</taxon>
        <taxon>Bacillati</taxon>
        <taxon>Actinomycetota</taxon>
        <taxon>Actinomycetes</taxon>
        <taxon>Bifidobacteriales</taxon>
        <taxon>Bifidobacteriaceae</taxon>
        <taxon>Bifidobacterium</taxon>
    </lineage>
</organism>
<sequence length="74" mass="7934">MMGGLDKVEKIMIGALVVFVASMLSLGGLGIYASWYAGTHPDYGMTTVKTGDVTWVCLTDHGKTIGCDTVEEYK</sequence>
<keyword evidence="1" id="KW-0812">Transmembrane</keyword>
<evidence type="ECO:0000313" key="2">
    <source>
        <dbReference type="EMBL" id="VYT08120.1"/>
    </source>
</evidence>
<keyword evidence="1" id="KW-1133">Transmembrane helix</keyword>
<dbReference type="AlphaFoldDB" id="A0A6N2TQL6"/>
<feature type="transmembrane region" description="Helical" evidence="1">
    <location>
        <begin position="12"/>
        <end position="35"/>
    </location>
</feature>
<protein>
    <submittedName>
        <fullName evidence="2">Uncharacterized protein</fullName>
    </submittedName>
</protein>
<proteinExistence type="predicted"/>
<gene>
    <name evidence="2" type="ORF">BALFYP80_01556</name>
</gene>
<accession>A0A6N2TQL6</accession>
<evidence type="ECO:0000256" key="1">
    <source>
        <dbReference type="SAM" id="Phobius"/>
    </source>
</evidence>
<dbReference type="RefSeq" id="WP_156567685.1">
    <property type="nucleotide sequence ID" value="NZ_CACRSR010000013.1"/>
</dbReference>